<feature type="transmembrane region" description="Helical" evidence="2">
    <location>
        <begin position="121"/>
        <end position="141"/>
    </location>
</feature>
<proteinExistence type="predicted"/>
<evidence type="ECO:0000256" key="1">
    <source>
        <dbReference type="SAM" id="MobiDB-lite"/>
    </source>
</evidence>
<evidence type="ECO:0000313" key="4">
    <source>
        <dbReference type="EMBL" id="KGQ18008.1"/>
    </source>
</evidence>
<name>A0A0A2WE49_9GAMM</name>
<feature type="region of interest" description="Disordered" evidence="1">
    <location>
        <begin position="294"/>
        <end position="320"/>
    </location>
</feature>
<dbReference type="AlphaFoldDB" id="A0A0A2WE49"/>
<dbReference type="GO" id="GO:0016020">
    <property type="term" value="C:membrane"/>
    <property type="evidence" value="ECO:0007669"/>
    <property type="project" value="InterPro"/>
</dbReference>
<dbReference type="PANTHER" id="PTHR34220">
    <property type="entry name" value="SENSOR HISTIDINE KINASE YPDA"/>
    <property type="match status" value="1"/>
</dbReference>
<evidence type="ECO:0000259" key="3">
    <source>
        <dbReference type="Pfam" id="PF06580"/>
    </source>
</evidence>
<feature type="transmembrane region" description="Helical" evidence="2">
    <location>
        <begin position="48"/>
        <end position="68"/>
    </location>
</feature>
<evidence type="ECO:0000313" key="5">
    <source>
        <dbReference type="Proteomes" id="UP000030518"/>
    </source>
</evidence>
<dbReference type="SUPFAM" id="SSF55874">
    <property type="entry name" value="ATPase domain of HSP90 chaperone/DNA topoisomerase II/histidine kinase"/>
    <property type="match status" value="1"/>
</dbReference>
<evidence type="ECO:0000256" key="2">
    <source>
        <dbReference type="SAM" id="Phobius"/>
    </source>
</evidence>
<organism evidence="4 5">
    <name type="scientific">Lysobacter dokdonensis DS-58</name>
    <dbReference type="NCBI Taxonomy" id="1300345"/>
    <lineage>
        <taxon>Bacteria</taxon>
        <taxon>Pseudomonadati</taxon>
        <taxon>Pseudomonadota</taxon>
        <taxon>Gammaproteobacteria</taxon>
        <taxon>Lysobacterales</taxon>
        <taxon>Lysobacteraceae</taxon>
        <taxon>Noviluteimonas</taxon>
    </lineage>
</organism>
<dbReference type="eggNOG" id="COG2972">
    <property type="taxonomic scope" value="Bacteria"/>
</dbReference>
<reference evidence="4 5" key="1">
    <citation type="submission" date="2014-09" db="EMBL/GenBank/DDBJ databases">
        <title>Genome sequences of Lysobacter dokdonensis DS-58.</title>
        <authorList>
            <person name="Kim J.F."/>
            <person name="Kwak M.-J."/>
        </authorList>
    </citation>
    <scope>NUCLEOTIDE SEQUENCE [LARGE SCALE GENOMIC DNA]</scope>
    <source>
        <strain evidence="4 5">DS-58</strain>
    </source>
</reference>
<dbReference type="Pfam" id="PF06580">
    <property type="entry name" value="His_kinase"/>
    <property type="match status" value="1"/>
</dbReference>
<keyword evidence="2" id="KW-1133">Transmembrane helix</keyword>
<feature type="domain" description="Signal transduction histidine kinase internal region" evidence="3">
    <location>
        <begin position="156"/>
        <end position="234"/>
    </location>
</feature>
<keyword evidence="5" id="KW-1185">Reference proteome</keyword>
<dbReference type="Proteomes" id="UP000030518">
    <property type="component" value="Unassembled WGS sequence"/>
</dbReference>
<dbReference type="GO" id="GO:0000155">
    <property type="term" value="F:phosphorelay sensor kinase activity"/>
    <property type="evidence" value="ECO:0007669"/>
    <property type="project" value="InterPro"/>
</dbReference>
<dbReference type="PANTHER" id="PTHR34220:SF7">
    <property type="entry name" value="SENSOR HISTIDINE KINASE YPDA"/>
    <property type="match status" value="1"/>
</dbReference>
<dbReference type="OrthoDB" id="2514702at2"/>
<protein>
    <submittedName>
        <fullName evidence="4">Two-component system sensor protein</fullName>
    </submittedName>
</protein>
<dbReference type="InterPro" id="IPR050640">
    <property type="entry name" value="Bact_2-comp_sensor_kinase"/>
</dbReference>
<accession>A0A0A2WE49</accession>
<keyword evidence="2" id="KW-0472">Membrane</keyword>
<feature type="transmembrane region" description="Helical" evidence="2">
    <location>
        <begin position="80"/>
        <end position="101"/>
    </location>
</feature>
<feature type="transmembrane region" description="Helical" evidence="2">
    <location>
        <begin position="16"/>
        <end position="36"/>
    </location>
</feature>
<dbReference type="InterPro" id="IPR010559">
    <property type="entry name" value="Sig_transdc_His_kin_internal"/>
</dbReference>
<comment type="caution">
    <text evidence="4">The sequence shown here is derived from an EMBL/GenBank/DDBJ whole genome shotgun (WGS) entry which is preliminary data.</text>
</comment>
<dbReference type="InterPro" id="IPR036890">
    <property type="entry name" value="HATPase_C_sf"/>
</dbReference>
<dbReference type="Gene3D" id="3.30.565.10">
    <property type="entry name" value="Histidine kinase-like ATPase, C-terminal domain"/>
    <property type="match status" value="1"/>
</dbReference>
<sequence>MEPAPGEPWLPDLCRLGRLAIMLGVAELVVCIIALAPASDADWTAARFASASAFALWLSLTVSVVLCVSRRPLSRLRPWMGGTAAVLGAALISATGAALVHAVDNGLALGLVPDTVRLHRFVGGSAAIATLIVSVVLRYLYAVDGWQKQVRASARAEADALQARIKPHFLFNSMNTIAGLVRRDADVAERAVLDLSDLFRAALGAGEGDSTLAEEVELAERYLSIEQLRLGERLQVRWRGRHDSLPWQLRLPRLVLQPLVENAVLHGISRLPAGGTIDIELAVRPDGLHISVHNPAPPPRERDMAAEDLPTPGRGGSGHAQRSIAHRLAYAFGPKARVHGHWHEGYYLAELRVPL</sequence>
<dbReference type="PATRIC" id="fig|1300345.3.peg.2910"/>
<dbReference type="STRING" id="1300345.LF41_1862"/>
<dbReference type="RefSeq" id="WP_036171484.1">
    <property type="nucleotide sequence ID" value="NZ_JRKJ01000023.1"/>
</dbReference>
<keyword evidence="2" id="KW-0812">Transmembrane</keyword>
<gene>
    <name evidence="4" type="ORF">LF41_1862</name>
</gene>
<dbReference type="EMBL" id="JRKJ01000023">
    <property type="protein sequence ID" value="KGQ18008.1"/>
    <property type="molecule type" value="Genomic_DNA"/>
</dbReference>